<sequence length="86" mass="9319">MTHSKRGLEGNVSSGRGGLGPGERSTAMPKAKERTDWPYWISHRGGPFLIHNIADCDPLARGCNNSFENLIEQGFFPCPKCKGGSS</sequence>
<organism evidence="2">
    <name type="scientific">marine sediment metagenome</name>
    <dbReference type="NCBI Taxonomy" id="412755"/>
    <lineage>
        <taxon>unclassified sequences</taxon>
        <taxon>metagenomes</taxon>
        <taxon>ecological metagenomes</taxon>
    </lineage>
</organism>
<dbReference type="EMBL" id="LAZR01002997">
    <property type="protein sequence ID" value="KKN23178.1"/>
    <property type="molecule type" value="Genomic_DNA"/>
</dbReference>
<gene>
    <name evidence="2" type="ORF">LCGC14_0907650</name>
</gene>
<name>A0A0F9S1G0_9ZZZZ</name>
<feature type="region of interest" description="Disordered" evidence="1">
    <location>
        <begin position="1"/>
        <end position="32"/>
    </location>
</feature>
<dbReference type="AlphaFoldDB" id="A0A0F9S1G0"/>
<evidence type="ECO:0000256" key="1">
    <source>
        <dbReference type="SAM" id="MobiDB-lite"/>
    </source>
</evidence>
<proteinExistence type="predicted"/>
<comment type="caution">
    <text evidence="2">The sequence shown here is derived from an EMBL/GenBank/DDBJ whole genome shotgun (WGS) entry which is preliminary data.</text>
</comment>
<evidence type="ECO:0000313" key="2">
    <source>
        <dbReference type="EMBL" id="KKN23178.1"/>
    </source>
</evidence>
<accession>A0A0F9S1G0</accession>
<reference evidence="2" key="1">
    <citation type="journal article" date="2015" name="Nature">
        <title>Complex archaea that bridge the gap between prokaryotes and eukaryotes.</title>
        <authorList>
            <person name="Spang A."/>
            <person name="Saw J.H."/>
            <person name="Jorgensen S.L."/>
            <person name="Zaremba-Niedzwiedzka K."/>
            <person name="Martijn J."/>
            <person name="Lind A.E."/>
            <person name="van Eijk R."/>
            <person name="Schleper C."/>
            <person name="Guy L."/>
            <person name="Ettema T.J."/>
        </authorList>
    </citation>
    <scope>NUCLEOTIDE SEQUENCE</scope>
</reference>
<protein>
    <submittedName>
        <fullName evidence="2">Uncharacterized protein</fullName>
    </submittedName>
</protein>